<protein>
    <recommendedName>
        <fullName evidence="1">MATH domain-containing protein</fullName>
    </recommendedName>
</protein>
<organism evidence="2 3">
    <name type="scientific">Aquilegia coerulea</name>
    <name type="common">Rocky mountain columbine</name>
    <dbReference type="NCBI Taxonomy" id="218851"/>
    <lineage>
        <taxon>Eukaryota</taxon>
        <taxon>Viridiplantae</taxon>
        <taxon>Streptophyta</taxon>
        <taxon>Embryophyta</taxon>
        <taxon>Tracheophyta</taxon>
        <taxon>Spermatophyta</taxon>
        <taxon>Magnoliopsida</taxon>
        <taxon>Ranunculales</taxon>
        <taxon>Ranunculaceae</taxon>
        <taxon>Thalictroideae</taxon>
        <taxon>Aquilegia</taxon>
    </lineage>
</organism>
<feature type="domain" description="MATH" evidence="1">
    <location>
        <begin position="142"/>
        <end position="270"/>
    </location>
</feature>
<evidence type="ECO:0000313" key="3">
    <source>
        <dbReference type="Proteomes" id="UP000230069"/>
    </source>
</evidence>
<feature type="domain" description="MATH" evidence="1">
    <location>
        <begin position="11"/>
        <end position="139"/>
    </location>
</feature>
<dbReference type="PANTHER" id="PTHR46162:SF2">
    <property type="entry name" value="ANKYRIN REPEAT-CONTAINING PROTEIN-RELATED"/>
    <property type="match status" value="1"/>
</dbReference>
<name>A0A2G5EP77_AQUCA</name>
<dbReference type="Proteomes" id="UP000230069">
    <property type="component" value="Unassembled WGS sequence"/>
</dbReference>
<gene>
    <name evidence="2" type="ORF">AQUCO_00600336v1</name>
</gene>
<sequence length="280" mass="32092">MEGLSRSPTQPTLFRFKIESFSLLSTSSLMENFESCEFDAKGYKWKLLKLALYANGNEERGGKDHISLYLVLADSSCNEGNKELLVSFSLLVFDHVKGKHLKVHSVSRFHAMKSESGFDKLLPLKNFNDPSNGYLVDDTCMFGVESWKIEKFSELEDEYFLSEFFTVEGHAFEFWLYPKGDDKGKGNFISLYFGLADNEEESPDVDVFVEYMVRVVDQVNRKHQEKREMGIRLCSSREFQGWSEFISLSNINNSTTGYLVNDTLILEAEVTVHHSVQSQV</sequence>
<dbReference type="Gene3D" id="2.60.210.10">
    <property type="entry name" value="Apoptosis, Tumor Necrosis Factor Receptor Associated Protein 2, Chain A"/>
    <property type="match status" value="2"/>
</dbReference>
<evidence type="ECO:0000313" key="2">
    <source>
        <dbReference type="EMBL" id="PIA57553.1"/>
    </source>
</evidence>
<dbReference type="SUPFAM" id="SSF49599">
    <property type="entry name" value="TRAF domain-like"/>
    <property type="match status" value="2"/>
</dbReference>
<dbReference type="InterPro" id="IPR002083">
    <property type="entry name" value="MATH/TRAF_dom"/>
</dbReference>
<dbReference type="PANTHER" id="PTHR46162">
    <property type="entry name" value="TRAF-LIKE FAMILY PROTEIN"/>
    <property type="match status" value="1"/>
</dbReference>
<dbReference type="CDD" id="cd00121">
    <property type="entry name" value="MATH"/>
    <property type="match status" value="2"/>
</dbReference>
<reference evidence="2 3" key="1">
    <citation type="submission" date="2017-09" db="EMBL/GenBank/DDBJ databases">
        <title>WGS assembly of Aquilegia coerulea Goldsmith.</title>
        <authorList>
            <person name="Hodges S."/>
            <person name="Kramer E."/>
            <person name="Nordborg M."/>
            <person name="Tomkins J."/>
            <person name="Borevitz J."/>
            <person name="Derieg N."/>
            <person name="Yan J."/>
            <person name="Mihaltcheva S."/>
            <person name="Hayes R.D."/>
            <person name="Rokhsar D."/>
        </authorList>
    </citation>
    <scope>NUCLEOTIDE SEQUENCE [LARGE SCALE GENOMIC DNA]</scope>
    <source>
        <strain evidence="3">cv. Goldsmith</strain>
    </source>
</reference>
<dbReference type="STRING" id="218851.A0A2G5EP77"/>
<dbReference type="PROSITE" id="PS50144">
    <property type="entry name" value="MATH"/>
    <property type="match status" value="2"/>
</dbReference>
<dbReference type="InParanoid" id="A0A2G5EP77"/>
<dbReference type="SMART" id="SM00061">
    <property type="entry name" value="MATH"/>
    <property type="match status" value="2"/>
</dbReference>
<dbReference type="OrthoDB" id="1883087at2759"/>
<dbReference type="Pfam" id="PF22486">
    <property type="entry name" value="MATH_2"/>
    <property type="match status" value="2"/>
</dbReference>
<keyword evidence="3" id="KW-1185">Reference proteome</keyword>
<dbReference type="EMBL" id="KZ305023">
    <property type="protein sequence ID" value="PIA57553.1"/>
    <property type="molecule type" value="Genomic_DNA"/>
</dbReference>
<evidence type="ECO:0000259" key="1">
    <source>
        <dbReference type="PROSITE" id="PS50144"/>
    </source>
</evidence>
<accession>A0A2G5EP77</accession>
<proteinExistence type="predicted"/>
<dbReference type="AlphaFoldDB" id="A0A2G5EP77"/>
<dbReference type="InterPro" id="IPR008974">
    <property type="entry name" value="TRAF-like"/>
</dbReference>